<protein>
    <submittedName>
        <fullName evidence="2">HAD family hydrolase</fullName>
    </submittedName>
</protein>
<keyword evidence="1 2" id="KW-0378">Hydrolase</keyword>
<dbReference type="AlphaFoldDB" id="A0A2W4CDM9"/>
<dbReference type="SFLD" id="SFLDS00003">
    <property type="entry name" value="Haloacid_Dehalogenase"/>
    <property type="match status" value="1"/>
</dbReference>
<organism evidence="2 3">
    <name type="scientific">Rhizobium tubonense</name>
    <dbReference type="NCBI Taxonomy" id="484088"/>
    <lineage>
        <taxon>Bacteria</taxon>
        <taxon>Pseudomonadati</taxon>
        <taxon>Pseudomonadota</taxon>
        <taxon>Alphaproteobacteria</taxon>
        <taxon>Hyphomicrobiales</taxon>
        <taxon>Rhizobiaceae</taxon>
        <taxon>Rhizobium/Agrobacterium group</taxon>
        <taxon>Rhizobium</taxon>
    </lineage>
</organism>
<name>A0A2W4CDM9_9HYPH</name>
<dbReference type="Pfam" id="PF00702">
    <property type="entry name" value="Hydrolase"/>
    <property type="match status" value="1"/>
</dbReference>
<dbReference type="GO" id="GO:0016787">
    <property type="term" value="F:hydrolase activity"/>
    <property type="evidence" value="ECO:0007669"/>
    <property type="project" value="UniProtKB-KW"/>
</dbReference>
<dbReference type="PANTHER" id="PTHR43316:SF8">
    <property type="entry name" value="HAD FAMILY HYDROLASE"/>
    <property type="match status" value="1"/>
</dbReference>
<dbReference type="Proteomes" id="UP000248925">
    <property type="component" value="Unassembled WGS sequence"/>
</dbReference>
<accession>A0A2W4CDM9</accession>
<evidence type="ECO:0000256" key="1">
    <source>
        <dbReference type="ARBA" id="ARBA00022801"/>
    </source>
</evidence>
<dbReference type="SFLD" id="SFLDG01129">
    <property type="entry name" value="C1.5:_HAD__Beta-PGM__Phosphata"/>
    <property type="match status" value="1"/>
</dbReference>
<sequence>MSVDGKFSLIGFDADDTLWKHADFYRQAEQRLINLLAGFGDDAEITKKLREVELRNLPLYSFGVKGFTLSMIKTTIELTGDRAPLSLIKSIISSGHELLKHPIELLSHVAETLAELSGVYRLVLITRGDLFDQERKLEESGLRKFFEAVEIVSDKNVETYRRISEKHGMRAGRAMMVGNSLKSDVIPALEAGYWGVHVPQPITWVVEHFETPISTPRFRKINSLGELVQLIGTLV</sequence>
<dbReference type="Gene3D" id="1.10.150.240">
    <property type="entry name" value="Putative phosphatase, domain 2"/>
    <property type="match status" value="1"/>
</dbReference>
<dbReference type="RefSeq" id="WP_111162339.1">
    <property type="nucleotide sequence ID" value="NZ_PCDP01000043.1"/>
</dbReference>
<dbReference type="InterPro" id="IPR023214">
    <property type="entry name" value="HAD_sf"/>
</dbReference>
<dbReference type="Gene3D" id="3.40.50.1000">
    <property type="entry name" value="HAD superfamily/HAD-like"/>
    <property type="match status" value="1"/>
</dbReference>
<comment type="caution">
    <text evidence="2">The sequence shown here is derived from an EMBL/GenBank/DDBJ whole genome shotgun (WGS) entry which is preliminary data.</text>
</comment>
<proteinExistence type="predicted"/>
<dbReference type="InterPro" id="IPR051540">
    <property type="entry name" value="S-2-haloacid_dehalogenase"/>
</dbReference>
<dbReference type="PANTHER" id="PTHR43316">
    <property type="entry name" value="HYDROLASE, HALOACID DELAHOGENASE-RELATED"/>
    <property type="match status" value="1"/>
</dbReference>
<evidence type="ECO:0000313" key="3">
    <source>
        <dbReference type="Proteomes" id="UP000248925"/>
    </source>
</evidence>
<reference evidence="2 3" key="1">
    <citation type="journal article" date="2018" name="Sci. Rep.">
        <title>Rhizobium tumorigenes sp. nov., a novel plant tumorigenic bacterium isolated from cane gall tumors on thornless blackberry.</title>
        <authorList>
            <person name="Kuzmanovi N."/>
            <person name="Smalla K."/>
            <person name="Gronow S."/>
            <person name="PuBawska J."/>
        </authorList>
    </citation>
    <scope>NUCLEOTIDE SEQUENCE [LARGE SCALE GENOMIC DNA]</scope>
    <source>
        <strain evidence="2 3">CCBAU 85046</strain>
    </source>
</reference>
<dbReference type="OrthoDB" id="6101375at2"/>
<dbReference type="InterPro" id="IPR023198">
    <property type="entry name" value="PGP-like_dom2"/>
</dbReference>
<evidence type="ECO:0000313" key="2">
    <source>
        <dbReference type="EMBL" id="PZM10891.1"/>
    </source>
</evidence>
<keyword evidence="3" id="KW-1185">Reference proteome</keyword>
<dbReference type="SUPFAM" id="SSF56784">
    <property type="entry name" value="HAD-like"/>
    <property type="match status" value="1"/>
</dbReference>
<gene>
    <name evidence="2" type="ORF">CPY51_21745</name>
</gene>
<dbReference type="EMBL" id="PCDP01000043">
    <property type="protein sequence ID" value="PZM10891.1"/>
    <property type="molecule type" value="Genomic_DNA"/>
</dbReference>
<dbReference type="InterPro" id="IPR036412">
    <property type="entry name" value="HAD-like_sf"/>
</dbReference>